<organism evidence="1 2">
    <name type="scientific">Salicibibacter cibarius</name>
    <dbReference type="NCBI Taxonomy" id="2743000"/>
    <lineage>
        <taxon>Bacteria</taxon>
        <taxon>Bacillati</taxon>
        <taxon>Bacillota</taxon>
        <taxon>Bacilli</taxon>
        <taxon>Bacillales</taxon>
        <taxon>Bacillaceae</taxon>
        <taxon>Salicibibacter</taxon>
    </lineage>
</organism>
<dbReference type="AlphaFoldDB" id="A0A7T6Z6I6"/>
<dbReference type="InterPro" id="IPR027417">
    <property type="entry name" value="P-loop_NTPase"/>
</dbReference>
<accession>A0A7T6Z6I6</accession>
<protein>
    <recommendedName>
        <fullName evidence="3">ATPase</fullName>
    </recommendedName>
</protein>
<proteinExistence type="predicted"/>
<reference evidence="1 2" key="1">
    <citation type="submission" date="2020-06" db="EMBL/GenBank/DDBJ databases">
        <title>Genomic analysis of Salicibibacter sp. NKC5-3.</title>
        <authorList>
            <person name="Oh Y.J."/>
        </authorList>
    </citation>
    <scope>NUCLEOTIDE SEQUENCE [LARGE SCALE GENOMIC DNA]</scope>
    <source>
        <strain evidence="1 2">NKC5-3</strain>
    </source>
</reference>
<name>A0A7T6Z6I6_9BACI</name>
<dbReference type="RefSeq" id="WP_200125584.1">
    <property type="nucleotide sequence ID" value="NZ_CP054705.1"/>
</dbReference>
<dbReference type="EMBL" id="CP054705">
    <property type="protein sequence ID" value="QQK77851.1"/>
    <property type="molecule type" value="Genomic_DNA"/>
</dbReference>
<evidence type="ECO:0000313" key="2">
    <source>
        <dbReference type="Proteomes" id="UP000595823"/>
    </source>
</evidence>
<evidence type="ECO:0008006" key="3">
    <source>
        <dbReference type="Google" id="ProtNLM"/>
    </source>
</evidence>
<evidence type="ECO:0000313" key="1">
    <source>
        <dbReference type="EMBL" id="QQK77851.1"/>
    </source>
</evidence>
<keyword evidence="2" id="KW-1185">Reference proteome</keyword>
<gene>
    <name evidence="1" type="ORF">HUG15_21240</name>
</gene>
<dbReference type="Proteomes" id="UP000595823">
    <property type="component" value="Chromosome"/>
</dbReference>
<dbReference type="KEGG" id="scia:HUG15_21240"/>
<dbReference type="SUPFAM" id="SSF52540">
    <property type="entry name" value="P-loop containing nucleoside triphosphate hydrolases"/>
    <property type="match status" value="1"/>
</dbReference>
<sequence>MGNIKNYYAGSNSSLGFYSLYEEAVQGLEQLYILKGGPGTGKSTLIRHVGNAVAEKGESIEFLHCSSDNGSLDGVIIPSLKVGIVDGTAPHMMDPKYPGVIDDIVHLGDFRDDTKLEEHREDIVALTDKNKDAFSKAYAAFAEARNVHDDLEAIYLTAMDFQKADQVAEELIREIFSKTGEVEQVPAIKHRFFGAATPKGPVHFYGNLTEDVSKRYILKGRAGSGKSSMMKRIGKHAENKAYGVEYYYCAFDPESVDMVIIPALQIAILDGTDPHPFKPSRENDEVVDMFLRCMDPSIEEQKADAIRETDTSYKNWMKQGTHYLREAKKVHDELEKYYGQAMNFQPINRKAQELATEIINLIK</sequence>